<proteinExistence type="predicted"/>
<comment type="caution">
    <text evidence="1">The sequence shown here is derived from an EMBL/GenBank/DDBJ whole genome shotgun (WGS) entry which is preliminary data.</text>
</comment>
<dbReference type="AlphaFoldDB" id="A0A1R2APH6"/>
<keyword evidence="2" id="KW-1185">Reference proteome</keyword>
<dbReference type="EMBL" id="MPUH01001719">
    <property type="protein sequence ID" value="OMJ66432.1"/>
    <property type="molecule type" value="Genomic_DNA"/>
</dbReference>
<name>A0A1R2APH6_9CILI</name>
<protein>
    <submittedName>
        <fullName evidence="1">Uncharacterized protein</fullName>
    </submittedName>
</protein>
<gene>
    <name evidence="1" type="ORF">SteCoe_36714</name>
</gene>
<dbReference type="Proteomes" id="UP000187209">
    <property type="component" value="Unassembled WGS sequence"/>
</dbReference>
<accession>A0A1R2APH6</accession>
<organism evidence="1 2">
    <name type="scientific">Stentor coeruleus</name>
    <dbReference type="NCBI Taxonomy" id="5963"/>
    <lineage>
        <taxon>Eukaryota</taxon>
        <taxon>Sar</taxon>
        <taxon>Alveolata</taxon>
        <taxon>Ciliophora</taxon>
        <taxon>Postciliodesmatophora</taxon>
        <taxon>Heterotrichea</taxon>
        <taxon>Heterotrichida</taxon>
        <taxon>Stentoridae</taxon>
        <taxon>Stentor</taxon>
    </lineage>
</organism>
<sequence length="213" mass="25117">MNHSHFPIENIQRKIFQASKTKCQKEELWELLGISKRSIILGKKVVIKKVMPTKPRPKTGRYNSTESNRRSLPNRTIFFDPRTFKEGLSFIYKVKNTNSKANNKRIHQQQVIKNKIYDDIEYKNNEIDTKGIQVDNDENDKEDLDKKNQSQQTFFPDEYTPRFNITGSTFFSSEKEYEEICLGKRILGKITGSKLKRRNKLSAWDNELEHLNL</sequence>
<reference evidence="1 2" key="1">
    <citation type="submission" date="2016-11" db="EMBL/GenBank/DDBJ databases">
        <title>The macronuclear genome of Stentor coeruleus: a giant cell with tiny introns.</title>
        <authorList>
            <person name="Slabodnick M."/>
            <person name="Ruby J.G."/>
            <person name="Reiff S.B."/>
            <person name="Swart E.C."/>
            <person name="Gosai S."/>
            <person name="Prabakaran S."/>
            <person name="Witkowska E."/>
            <person name="Larue G.E."/>
            <person name="Fisher S."/>
            <person name="Freeman R.M."/>
            <person name="Gunawardena J."/>
            <person name="Chu W."/>
            <person name="Stover N.A."/>
            <person name="Gregory B.D."/>
            <person name="Nowacki M."/>
            <person name="Derisi J."/>
            <person name="Roy S.W."/>
            <person name="Marshall W.F."/>
            <person name="Sood P."/>
        </authorList>
    </citation>
    <scope>NUCLEOTIDE SEQUENCE [LARGE SCALE GENOMIC DNA]</scope>
    <source>
        <strain evidence="1">WM001</strain>
    </source>
</reference>
<evidence type="ECO:0000313" key="1">
    <source>
        <dbReference type="EMBL" id="OMJ66432.1"/>
    </source>
</evidence>
<evidence type="ECO:0000313" key="2">
    <source>
        <dbReference type="Proteomes" id="UP000187209"/>
    </source>
</evidence>